<organism evidence="1 2">
    <name type="scientific">Macrophomina phaseolina (strain MS6)</name>
    <name type="common">Charcoal rot fungus</name>
    <dbReference type="NCBI Taxonomy" id="1126212"/>
    <lineage>
        <taxon>Eukaryota</taxon>
        <taxon>Fungi</taxon>
        <taxon>Dikarya</taxon>
        <taxon>Ascomycota</taxon>
        <taxon>Pezizomycotina</taxon>
        <taxon>Dothideomycetes</taxon>
        <taxon>Dothideomycetes incertae sedis</taxon>
        <taxon>Botryosphaeriales</taxon>
        <taxon>Botryosphaeriaceae</taxon>
        <taxon>Macrophomina</taxon>
    </lineage>
</organism>
<name>K2QLT3_MACPH</name>
<evidence type="ECO:0000313" key="2">
    <source>
        <dbReference type="Proteomes" id="UP000007129"/>
    </source>
</evidence>
<gene>
    <name evidence="1" type="ORF">MPH_12050</name>
</gene>
<evidence type="ECO:0000313" key="1">
    <source>
        <dbReference type="EMBL" id="EKG10836.1"/>
    </source>
</evidence>
<dbReference type="Proteomes" id="UP000007129">
    <property type="component" value="Unassembled WGS sequence"/>
</dbReference>
<dbReference type="InParanoid" id="K2QLT3"/>
<accession>K2QLT3</accession>
<proteinExistence type="predicted"/>
<dbReference type="AlphaFoldDB" id="K2QLT3"/>
<protein>
    <submittedName>
        <fullName evidence="1">Uncharacterized protein</fullName>
    </submittedName>
</protein>
<comment type="caution">
    <text evidence="1">The sequence shown here is derived from an EMBL/GenBank/DDBJ whole genome shotgun (WGS) entry which is preliminary data.</text>
</comment>
<dbReference type="VEuPathDB" id="FungiDB:MPH_12050"/>
<reference evidence="1 2" key="1">
    <citation type="journal article" date="2012" name="BMC Genomics">
        <title>Tools to kill: Genome of one of the most destructive plant pathogenic fungi Macrophomina phaseolina.</title>
        <authorList>
            <person name="Islam M.S."/>
            <person name="Haque M.S."/>
            <person name="Islam M.M."/>
            <person name="Emdad E.M."/>
            <person name="Halim A."/>
            <person name="Hossen Q.M.M."/>
            <person name="Hossain M.Z."/>
            <person name="Ahmed B."/>
            <person name="Rahim S."/>
            <person name="Rahman M.S."/>
            <person name="Alam M.M."/>
            <person name="Hou S."/>
            <person name="Wan X."/>
            <person name="Saito J.A."/>
            <person name="Alam M."/>
        </authorList>
    </citation>
    <scope>NUCLEOTIDE SEQUENCE [LARGE SCALE GENOMIC DNA]</scope>
    <source>
        <strain evidence="1 2">MS6</strain>
    </source>
</reference>
<sequence>MDAEARGPCCSQGRPRPIQGHGTPFCGLHVPVGNFFPCQCGRGGLRSAERSVLQGHIYCLHVIPRLWSSCNCCVLTCIWRMMSLLIETKYIEQSVLPTQTLRYSI</sequence>
<dbReference type="EMBL" id="AHHD01000501">
    <property type="protein sequence ID" value="EKG10836.1"/>
    <property type="molecule type" value="Genomic_DNA"/>
</dbReference>
<dbReference type="HOGENOM" id="CLU_2237107_0_0_1"/>